<dbReference type="PANTHER" id="PTHR10131:SF138">
    <property type="entry name" value="RE66324P"/>
    <property type="match status" value="1"/>
</dbReference>
<feature type="domain" description="MATH" evidence="2">
    <location>
        <begin position="338"/>
        <end position="479"/>
    </location>
</feature>
<dbReference type="Proteomes" id="UP001153636">
    <property type="component" value="Chromosome 18"/>
</dbReference>
<protein>
    <recommendedName>
        <fullName evidence="2">MATH domain-containing protein</fullName>
    </recommendedName>
</protein>
<dbReference type="InterPro" id="IPR013083">
    <property type="entry name" value="Znf_RING/FYVE/PHD"/>
</dbReference>
<feature type="coiled-coil region" evidence="1">
    <location>
        <begin position="249"/>
        <end position="318"/>
    </location>
</feature>
<evidence type="ECO:0000256" key="1">
    <source>
        <dbReference type="SAM" id="Coils"/>
    </source>
</evidence>
<evidence type="ECO:0000313" key="4">
    <source>
        <dbReference type="Proteomes" id="UP001153636"/>
    </source>
</evidence>
<dbReference type="OrthoDB" id="1737200at2759"/>
<proteinExistence type="predicted"/>
<dbReference type="InterPro" id="IPR002083">
    <property type="entry name" value="MATH/TRAF_dom"/>
</dbReference>
<reference evidence="3" key="1">
    <citation type="submission" date="2022-01" db="EMBL/GenBank/DDBJ databases">
        <authorList>
            <person name="King R."/>
        </authorList>
    </citation>
    <scope>NUCLEOTIDE SEQUENCE</scope>
</reference>
<organism evidence="3 4">
    <name type="scientific">Psylliodes chrysocephalus</name>
    <dbReference type="NCBI Taxonomy" id="3402493"/>
    <lineage>
        <taxon>Eukaryota</taxon>
        <taxon>Metazoa</taxon>
        <taxon>Ecdysozoa</taxon>
        <taxon>Arthropoda</taxon>
        <taxon>Hexapoda</taxon>
        <taxon>Insecta</taxon>
        <taxon>Pterygota</taxon>
        <taxon>Neoptera</taxon>
        <taxon>Endopterygota</taxon>
        <taxon>Coleoptera</taxon>
        <taxon>Polyphaga</taxon>
        <taxon>Cucujiformia</taxon>
        <taxon>Chrysomeloidea</taxon>
        <taxon>Chrysomelidae</taxon>
        <taxon>Galerucinae</taxon>
        <taxon>Alticini</taxon>
        <taxon>Psylliodes</taxon>
    </lineage>
</organism>
<evidence type="ECO:0000259" key="2">
    <source>
        <dbReference type="Pfam" id="PF22486"/>
    </source>
</evidence>
<dbReference type="InterPro" id="IPR008974">
    <property type="entry name" value="TRAF-like"/>
</dbReference>
<keyword evidence="1" id="KW-0175">Coiled coil</keyword>
<dbReference type="PANTHER" id="PTHR10131">
    <property type="entry name" value="TNF RECEPTOR ASSOCIATED FACTOR"/>
    <property type="match status" value="1"/>
</dbReference>
<keyword evidence="4" id="KW-1185">Reference proteome</keyword>
<accession>A0A9P0CRL5</accession>
<dbReference type="EMBL" id="OV651830">
    <property type="protein sequence ID" value="CAH1104938.1"/>
    <property type="molecule type" value="Genomic_DNA"/>
</dbReference>
<evidence type="ECO:0000313" key="3">
    <source>
        <dbReference type="EMBL" id="CAH1104938.1"/>
    </source>
</evidence>
<dbReference type="Gene3D" id="3.30.40.10">
    <property type="entry name" value="Zinc/RING finger domain, C3HC4 (zinc finger)"/>
    <property type="match status" value="1"/>
</dbReference>
<sequence length="489" mass="56680">MENSRRGVPKFTCYFCNRTIENETQVGHSSVCGSTLVACPNKCGSYIPRRDLNKHNKDCVNRVAKSSPNLTMLKERQTFDPRNNPYGTVGRNGTSKSDIQDTIYKLSRKVEDLDSRFQFFKNQNQQYVPLQTFESLKTAHLQLNLDIEKLKYQNQITFEWRSNIDVLLSQLKQNISSVENYRRDVNVNLAGLQSRIGLMEKFQDQINQLKDSFLREQAYNRQVDMNFNENIDDFKKQLSQDNTQQLAILSDLKDSISSLKLDLEDVRSNQQDQGIKFTNIIYDLNNANHIATIANKKVESLEKDFEVMKKNVSQMKLDMEILEGLSASSDMRVAAGRLVWKITDIDTKMVEAKQNSSVLKSPIFYTHEYGYRVRIFLYLNGLNKWKDRYALLSLHVLKGEHDLLLKWPCQIEGSVTLRDLDNLETPKPFTKIITAKRQHGDEECEDPQESSSCYIFIPHTTLLKFNYMKNDTVFLDIKIRQTGKLETSL</sequence>
<dbReference type="Gene3D" id="2.60.210.10">
    <property type="entry name" value="Apoptosis, Tumor Necrosis Factor Receptor Associated Protein 2, Chain A"/>
    <property type="match status" value="1"/>
</dbReference>
<dbReference type="SUPFAM" id="SSF49599">
    <property type="entry name" value="TRAF domain-like"/>
    <property type="match status" value="2"/>
</dbReference>
<dbReference type="AlphaFoldDB" id="A0A9P0CRL5"/>
<dbReference type="Pfam" id="PF22486">
    <property type="entry name" value="MATH_2"/>
    <property type="match status" value="1"/>
</dbReference>
<name>A0A9P0CRL5_9CUCU</name>
<gene>
    <name evidence="3" type="ORF">PSYICH_LOCUS5806</name>
</gene>